<dbReference type="AlphaFoldDB" id="A0A812QXG8"/>
<gene>
    <name evidence="2" type="primary">KEG</name>
    <name evidence="2" type="ORF">SNAT2548_LOCUS22256</name>
</gene>
<dbReference type="PANTHER" id="PTHR46960:SF1">
    <property type="entry name" value="E3 UBIQUITIN-PROTEIN LIGASE KEG"/>
    <property type="match status" value="1"/>
</dbReference>
<dbReference type="OrthoDB" id="421842at2759"/>
<reference evidence="2" key="1">
    <citation type="submission" date="2021-02" db="EMBL/GenBank/DDBJ databases">
        <authorList>
            <person name="Dougan E. K."/>
            <person name="Rhodes N."/>
            <person name="Thang M."/>
            <person name="Chan C."/>
        </authorList>
    </citation>
    <scope>NUCLEOTIDE SEQUENCE</scope>
</reference>
<dbReference type="InterPro" id="IPR044584">
    <property type="entry name" value="KEG"/>
</dbReference>
<proteinExistence type="predicted"/>
<dbReference type="GO" id="GO:0004842">
    <property type="term" value="F:ubiquitin-protein transferase activity"/>
    <property type="evidence" value="ECO:0007669"/>
    <property type="project" value="InterPro"/>
</dbReference>
<name>A0A812QXG8_9DINO</name>
<dbReference type="Proteomes" id="UP000604046">
    <property type="component" value="Unassembled WGS sequence"/>
</dbReference>
<dbReference type="PROSITE" id="PS50053">
    <property type="entry name" value="UBIQUITIN_2"/>
    <property type="match status" value="1"/>
</dbReference>
<evidence type="ECO:0000259" key="1">
    <source>
        <dbReference type="PROSITE" id="PS50053"/>
    </source>
</evidence>
<protein>
    <submittedName>
        <fullName evidence="2">KEG protein</fullName>
    </submittedName>
</protein>
<dbReference type="PANTHER" id="PTHR46960">
    <property type="entry name" value="E3 UBIQUITIN-PROTEIN LIGASE KEG"/>
    <property type="match status" value="1"/>
</dbReference>
<keyword evidence="3" id="KW-1185">Reference proteome</keyword>
<dbReference type="GO" id="GO:0016567">
    <property type="term" value="P:protein ubiquitination"/>
    <property type="evidence" value="ECO:0007669"/>
    <property type="project" value="InterPro"/>
</dbReference>
<organism evidence="2 3">
    <name type="scientific">Symbiodinium natans</name>
    <dbReference type="NCBI Taxonomy" id="878477"/>
    <lineage>
        <taxon>Eukaryota</taxon>
        <taxon>Sar</taxon>
        <taxon>Alveolata</taxon>
        <taxon>Dinophyceae</taxon>
        <taxon>Suessiales</taxon>
        <taxon>Symbiodiniaceae</taxon>
        <taxon>Symbiodinium</taxon>
    </lineage>
</organism>
<dbReference type="GO" id="GO:0009738">
    <property type="term" value="P:abscisic acid-activated signaling pathway"/>
    <property type="evidence" value="ECO:0007669"/>
    <property type="project" value="InterPro"/>
</dbReference>
<dbReference type="EMBL" id="CAJNDS010002281">
    <property type="protein sequence ID" value="CAE7409263.1"/>
    <property type="molecule type" value="Genomic_DNA"/>
</dbReference>
<sequence length="524" mass="55641">MSETARAPETEPAEGVSLETQILTVTVSLLSGRSVQVPATASTALGEIREEAARLLGVPLASLVHADGSGVDEQQTLADAGLDLGQPLQALVRTTIEVGDLVKVEDGVTPSYGWGQVKAGDVGKVHSIEGRNVSVHFPTHSGWSGKLDEMELVQAKEVRKQPPKSTIDVGCIVKVREGVTPRYGWGDVKPGECGKVVSISGDNVVINTESQSGWSCRLDEIEVVEAVGPEPEGRAGLDVGQPPQALVRTTIEVGDLVKVQDGVTPSYGWGQVKAGDIGKVHSIQGGNVSVHFPGNSGWSGKLDEMELVQAQEAPERSEIVVGCIVKVRDGVTPRYGWGDVKPGECGKVVSVSGDNVVINTESQSGLSRGIRGWSARLEELEVVEAVSPEPEVTVKVALLSGRSVEVSTTASTSLREIRAKAAHLLDVRLSKLVHADGSMFDETQSLADAGIDLREPLQAVVRNCELQVGDMVRVRDDVENPRHGWGSVQRGDHGRVTAINEENATVNFPSQSGWAGNIDELELC</sequence>
<dbReference type="GO" id="GO:0006952">
    <property type="term" value="P:defense response"/>
    <property type="evidence" value="ECO:0007669"/>
    <property type="project" value="InterPro"/>
</dbReference>
<evidence type="ECO:0000313" key="2">
    <source>
        <dbReference type="EMBL" id="CAE7409263.1"/>
    </source>
</evidence>
<dbReference type="InterPro" id="IPR000626">
    <property type="entry name" value="Ubiquitin-like_dom"/>
</dbReference>
<accession>A0A812QXG8</accession>
<comment type="caution">
    <text evidence="2">The sequence shown here is derived from an EMBL/GenBank/DDBJ whole genome shotgun (WGS) entry which is preliminary data.</text>
</comment>
<feature type="domain" description="Ubiquitin-like" evidence="1">
    <location>
        <begin position="23"/>
        <end position="93"/>
    </location>
</feature>
<evidence type="ECO:0000313" key="3">
    <source>
        <dbReference type="Proteomes" id="UP000604046"/>
    </source>
</evidence>